<dbReference type="EMBL" id="JAYFSI010000020">
    <property type="protein sequence ID" value="MEA5367130.1"/>
    <property type="molecule type" value="Genomic_DNA"/>
</dbReference>
<accession>A0ABU5RMW2</accession>
<comment type="caution">
    <text evidence="1">The sequence shown here is derived from an EMBL/GenBank/DDBJ whole genome shotgun (WGS) entry which is preliminary data.</text>
</comment>
<evidence type="ECO:0000313" key="2">
    <source>
        <dbReference type="Proteomes" id="UP001304298"/>
    </source>
</evidence>
<dbReference type="Gene3D" id="3.30.450.40">
    <property type="match status" value="1"/>
</dbReference>
<proteinExistence type="predicted"/>
<keyword evidence="2" id="KW-1185">Reference proteome</keyword>
<dbReference type="InterPro" id="IPR029016">
    <property type="entry name" value="GAF-like_dom_sf"/>
</dbReference>
<dbReference type="Proteomes" id="UP001304298">
    <property type="component" value="Unassembled WGS sequence"/>
</dbReference>
<organism evidence="1 2">
    <name type="scientific">Amycolatopsis heterodermiae</name>
    <dbReference type="NCBI Taxonomy" id="3110235"/>
    <lineage>
        <taxon>Bacteria</taxon>
        <taxon>Bacillati</taxon>
        <taxon>Actinomycetota</taxon>
        <taxon>Actinomycetes</taxon>
        <taxon>Pseudonocardiales</taxon>
        <taxon>Pseudonocardiaceae</taxon>
        <taxon>Amycolatopsis</taxon>
    </lineage>
</organism>
<protein>
    <recommendedName>
        <fullName evidence="3">ANTAR domain-containing protein</fullName>
    </recommendedName>
</protein>
<dbReference type="SUPFAM" id="SSF55781">
    <property type="entry name" value="GAF domain-like"/>
    <property type="match status" value="1"/>
</dbReference>
<gene>
    <name evidence="1" type="ORF">VA596_46915</name>
</gene>
<dbReference type="RefSeq" id="WP_323336878.1">
    <property type="nucleotide sequence ID" value="NZ_JAYFSI010000020.1"/>
</dbReference>
<name>A0ABU5RMW2_9PSEU</name>
<sequence length="192" mass="20173">MSTVGTRQLRSLVHAGDAIGRALEELQLTVGEGPCRDACAGGPVLVADLAAEFTRWPVFGPAAARLGVAAVFSFPLRRRAVRLGSLDLHRNRPGALTRQQVADGLLLAGLATQAVAGRLDGHDGAELTWPADVHAEVHQAAGMVSVQLRTTTDAALLRLRGQAFLRGETLSCVAHQVVARTLRFTPSGDTSG</sequence>
<evidence type="ECO:0008006" key="3">
    <source>
        <dbReference type="Google" id="ProtNLM"/>
    </source>
</evidence>
<evidence type="ECO:0000313" key="1">
    <source>
        <dbReference type="EMBL" id="MEA5367130.1"/>
    </source>
</evidence>
<reference evidence="1 2" key="1">
    <citation type="submission" date="2023-12" db="EMBL/GenBank/DDBJ databases">
        <title>Amycolatopsis sp. V23-08.</title>
        <authorList>
            <person name="Somphong A."/>
        </authorList>
    </citation>
    <scope>NUCLEOTIDE SEQUENCE [LARGE SCALE GENOMIC DNA]</scope>
    <source>
        <strain evidence="1 2">V23-08</strain>
    </source>
</reference>